<comment type="caution">
    <text evidence="2">The sequence shown here is derived from an EMBL/GenBank/DDBJ whole genome shotgun (WGS) entry which is preliminary data.</text>
</comment>
<proteinExistence type="predicted"/>
<reference evidence="2 3" key="1">
    <citation type="journal article" date="2011" name="J. Bacteriol.">
        <title>Genome sequence of 'Pedosphaera parvula' Ellin514, an aerobic Verrucomicrobial isolate from pasture soil.</title>
        <authorList>
            <person name="Kant R."/>
            <person name="van Passel M.W."/>
            <person name="Sangwan P."/>
            <person name="Palva A."/>
            <person name="Lucas S."/>
            <person name="Copeland A."/>
            <person name="Lapidus A."/>
            <person name="Glavina Del Rio T."/>
            <person name="Dalin E."/>
            <person name="Tice H."/>
            <person name="Bruce D."/>
            <person name="Goodwin L."/>
            <person name="Pitluck S."/>
            <person name="Chertkov O."/>
            <person name="Larimer F.W."/>
            <person name="Land M.L."/>
            <person name="Hauser L."/>
            <person name="Brettin T.S."/>
            <person name="Detter J.C."/>
            <person name="Han S."/>
            <person name="de Vos W.M."/>
            <person name="Janssen P.H."/>
            <person name="Smidt H."/>
        </authorList>
    </citation>
    <scope>NUCLEOTIDE SEQUENCE [LARGE SCALE GENOMIC DNA]</scope>
    <source>
        <strain evidence="2 3">Ellin514</strain>
    </source>
</reference>
<keyword evidence="1" id="KW-0732">Signal</keyword>
<dbReference type="AlphaFoldDB" id="B9XEL0"/>
<dbReference type="Proteomes" id="UP000003688">
    <property type="component" value="Unassembled WGS sequence"/>
</dbReference>
<evidence type="ECO:0000313" key="2">
    <source>
        <dbReference type="EMBL" id="EEF61724.1"/>
    </source>
</evidence>
<evidence type="ECO:0000256" key="1">
    <source>
        <dbReference type="SAM" id="SignalP"/>
    </source>
</evidence>
<protein>
    <recommendedName>
        <fullName evidence="4">Lipoprotein</fullName>
    </recommendedName>
</protein>
<evidence type="ECO:0000313" key="3">
    <source>
        <dbReference type="Proteomes" id="UP000003688"/>
    </source>
</evidence>
<dbReference type="PROSITE" id="PS51257">
    <property type="entry name" value="PROKAR_LIPOPROTEIN"/>
    <property type="match status" value="1"/>
</dbReference>
<gene>
    <name evidence="2" type="ORF">Cflav_PD4764</name>
</gene>
<sequence length="154" mass="16992" precursor="true">MKRFFTLVFLLGIFSSSLIGCAHNRQICIKVVDAQTRTPLAGVQTTWRQDRSDLFRGSAHIAPTNLPPSGPDGIIRVEAQPGVTWKGSFIFSCPGCQKLYGFYAPKYLNLAETVDDEDGDFVLEQPIVSAAVTNGCFIVPMAKKNRTHSSEWLP</sequence>
<accession>B9XEL0</accession>
<evidence type="ECO:0008006" key="4">
    <source>
        <dbReference type="Google" id="ProtNLM"/>
    </source>
</evidence>
<feature type="chain" id="PRO_5002892959" description="Lipoprotein" evidence="1">
    <location>
        <begin position="23"/>
        <end position="154"/>
    </location>
</feature>
<organism evidence="2 3">
    <name type="scientific">Pedosphaera parvula (strain Ellin514)</name>
    <dbReference type="NCBI Taxonomy" id="320771"/>
    <lineage>
        <taxon>Bacteria</taxon>
        <taxon>Pseudomonadati</taxon>
        <taxon>Verrucomicrobiota</taxon>
        <taxon>Pedosphaerae</taxon>
        <taxon>Pedosphaerales</taxon>
        <taxon>Pedosphaeraceae</taxon>
        <taxon>Pedosphaera</taxon>
    </lineage>
</organism>
<name>B9XEL0_PEDPL</name>
<keyword evidence="3" id="KW-1185">Reference proteome</keyword>
<feature type="signal peptide" evidence="1">
    <location>
        <begin position="1"/>
        <end position="22"/>
    </location>
</feature>
<dbReference type="EMBL" id="ABOX02000008">
    <property type="protein sequence ID" value="EEF61724.1"/>
    <property type="molecule type" value="Genomic_DNA"/>
</dbReference>